<name>A0A849SDY2_UNCEI</name>
<comment type="caution">
    <text evidence="1">The sequence shown here is derived from an EMBL/GenBank/DDBJ whole genome shotgun (WGS) entry which is preliminary data.</text>
</comment>
<dbReference type="AlphaFoldDB" id="A0A849SDY2"/>
<sequence length="398" mass="42948">MFGGPTDVAPDGVGGFYLAWTDMRGYPGPPAPENRYKNIYAQHWLADGTRDPRWPASGFPVCVDFDIPQFSAYAATDDEGGLLVSWTDLRGAFTGSGQDVYAQKIRSDGTVAPGWPVNGRPVAQSPNTETEGQVVKDGAGGMYVAYRLNFIHAATQHLLADGSVDPAWAPNGVPLPGPNSEDFVLCWDGFRGAVVAVRGGFDGQHHVFAYHLGPDYPTAATVSLASSSATHERVSLVWQGVEIERAWLERRGESEAWVEVVELIADGSGRLTYEDRAIEPGARYAYRLRFDGASGIAYASETWIEVPEVFRLALAGLRPNPSPPGDLVIAFTLAREGAGTLEVVDVTGRRIARRSLEGLAAGPHTLRLDEARSVAAGVYWLRLTHSGQVLTTRGVVLR</sequence>
<evidence type="ECO:0000313" key="2">
    <source>
        <dbReference type="Proteomes" id="UP000580839"/>
    </source>
</evidence>
<proteinExistence type="predicted"/>
<protein>
    <submittedName>
        <fullName evidence="1">T9SS type A sorting domain-containing protein</fullName>
    </submittedName>
</protein>
<gene>
    <name evidence="1" type="ORF">HOP12_07135</name>
</gene>
<dbReference type="Proteomes" id="UP000580839">
    <property type="component" value="Unassembled WGS sequence"/>
</dbReference>
<reference evidence="1 2" key="1">
    <citation type="submission" date="2020-04" db="EMBL/GenBank/DDBJ databases">
        <title>Metagenomic profiling of ammonia- and methane-oxidizing microorganisms in a Dutch drinking water treatment plant.</title>
        <authorList>
            <person name="Poghosyan L."/>
            <person name="Leucker S."/>
        </authorList>
    </citation>
    <scope>NUCLEOTIDE SEQUENCE [LARGE SCALE GENOMIC DNA]</scope>
    <source>
        <strain evidence="1">S-RSF-IL-03</strain>
    </source>
</reference>
<dbReference type="NCBIfam" id="TIGR04183">
    <property type="entry name" value="Por_Secre_tail"/>
    <property type="match status" value="1"/>
</dbReference>
<dbReference type="EMBL" id="JABFRW010000079">
    <property type="protein sequence ID" value="NOT33928.1"/>
    <property type="molecule type" value="Genomic_DNA"/>
</dbReference>
<organism evidence="1 2">
    <name type="scientific">Eiseniibacteriota bacterium</name>
    <dbReference type="NCBI Taxonomy" id="2212470"/>
    <lineage>
        <taxon>Bacteria</taxon>
        <taxon>Candidatus Eiseniibacteriota</taxon>
    </lineage>
</organism>
<dbReference type="InterPro" id="IPR026444">
    <property type="entry name" value="Secre_tail"/>
</dbReference>
<evidence type="ECO:0000313" key="1">
    <source>
        <dbReference type="EMBL" id="NOT33928.1"/>
    </source>
</evidence>
<accession>A0A849SDY2</accession>